<comment type="caution">
    <text evidence="8">The sequence shown here is derived from an EMBL/GenBank/DDBJ whole genome shotgun (WGS) entry which is preliminary data.</text>
</comment>
<evidence type="ECO:0000256" key="4">
    <source>
        <dbReference type="ARBA" id="ARBA00022679"/>
    </source>
</evidence>
<proteinExistence type="predicted"/>
<keyword evidence="7" id="KW-0067">ATP-binding</keyword>
<organism evidence="8 9">
    <name type="scientific">Pseudorhizobium tarimense</name>
    <dbReference type="NCBI Taxonomy" id="1079109"/>
    <lineage>
        <taxon>Bacteria</taxon>
        <taxon>Pseudomonadati</taxon>
        <taxon>Pseudomonadota</taxon>
        <taxon>Alphaproteobacteria</taxon>
        <taxon>Hyphomicrobiales</taxon>
        <taxon>Rhizobiaceae</taxon>
        <taxon>Rhizobium/Agrobacterium group</taxon>
        <taxon>Pseudorhizobium</taxon>
    </lineage>
</organism>
<dbReference type="Gene3D" id="3.30.565.10">
    <property type="entry name" value="Histidine kinase-like ATPase, C-terminal domain"/>
    <property type="match status" value="1"/>
</dbReference>
<evidence type="ECO:0000256" key="7">
    <source>
        <dbReference type="ARBA" id="ARBA00022840"/>
    </source>
</evidence>
<keyword evidence="6 8" id="KW-0418">Kinase</keyword>
<evidence type="ECO:0000256" key="6">
    <source>
        <dbReference type="ARBA" id="ARBA00022777"/>
    </source>
</evidence>
<evidence type="ECO:0000256" key="2">
    <source>
        <dbReference type="ARBA" id="ARBA00012438"/>
    </source>
</evidence>
<dbReference type="EC" id="2.7.13.3" evidence="2"/>
<keyword evidence="9" id="KW-1185">Reference proteome</keyword>
<dbReference type="RefSeq" id="WP_247242129.1">
    <property type="nucleotide sequence ID" value="NZ_JALJRA010000001.1"/>
</dbReference>
<dbReference type="EMBL" id="JBEPLJ010000001">
    <property type="protein sequence ID" value="MET3584091.1"/>
    <property type="molecule type" value="Genomic_DNA"/>
</dbReference>
<evidence type="ECO:0000313" key="9">
    <source>
        <dbReference type="Proteomes" id="UP001549031"/>
    </source>
</evidence>
<comment type="catalytic activity">
    <reaction evidence="1">
        <text>ATP + protein L-histidine = ADP + protein N-phospho-L-histidine.</text>
        <dbReference type="EC" id="2.7.13.3"/>
    </reaction>
</comment>
<sequence length="112" mass="12475">MRLRSRAIQTFALALHELATNAVKYGALSAPEGHLTIRWRIEHEGDAPLLSLEWLETGVDDMPAVDAAPLGSGYGRELIERALPYQLKARTTYEMGEDGIRCTIRAPITFDH</sequence>
<keyword evidence="4" id="KW-0808">Transferase</keyword>
<dbReference type="Proteomes" id="UP001549031">
    <property type="component" value="Unassembled WGS sequence"/>
</dbReference>
<evidence type="ECO:0000256" key="5">
    <source>
        <dbReference type="ARBA" id="ARBA00022741"/>
    </source>
</evidence>
<dbReference type="PANTHER" id="PTHR41523:SF8">
    <property type="entry name" value="ETHYLENE RESPONSE SENSOR PROTEIN"/>
    <property type="match status" value="1"/>
</dbReference>
<keyword evidence="5" id="KW-0547">Nucleotide-binding</keyword>
<protein>
    <recommendedName>
        <fullName evidence="2">histidine kinase</fullName>
        <ecNumber evidence="2">2.7.13.3</ecNumber>
    </recommendedName>
</protein>
<name>A0ABV2H0M5_9HYPH</name>
<keyword evidence="3" id="KW-0597">Phosphoprotein</keyword>
<dbReference type="GO" id="GO:0016301">
    <property type="term" value="F:kinase activity"/>
    <property type="evidence" value="ECO:0007669"/>
    <property type="project" value="UniProtKB-KW"/>
</dbReference>
<gene>
    <name evidence="8" type="ORF">ABID21_000183</name>
</gene>
<dbReference type="InterPro" id="IPR036890">
    <property type="entry name" value="HATPase_C_sf"/>
</dbReference>
<evidence type="ECO:0000256" key="3">
    <source>
        <dbReference type="ARBA" id="ARBA00022553"/>
    </source>
</evidence>
<evidence type="ECO:0000313" key="8">
    <source>
        <dbReference type="EMBL" id="MET3584091.1"/>
    </source>
</evidence>
<accession>A0ABV2H0M5</accession>
<evidence type="ECO:0000256" key="1">
    <source>
        <dbReference type="ARBA" id="ARBA00000085"/>
    </source>
</evidence>
<reference evidence="8 9" key="1">
    <citation type="submission" date="2024-06" db="EMBL/GenBank/DDBJ databases">
        <title>Genomic Encyclopedia of Type Strains, Phase IV (KMG-IV): sequencing the most valuable type-strain genomes for metagenomic binning, comparative biology and taxonomic classification.</title>
        <authorList>
            <person name="Goeker M."/>
        </authorList>
    </citation>
    <scope>NUCLEOTIDE SEQUENCE [LARGE SCALE GENOMIC DNA]</scope>
    <source>
        <strain evidence="8 9">DSM 105042</strain>
    </source>
</reference>
<dbReference type="PANTHER" id="PTHR41523">
    <property type="entry name" value="TWO-COMPONENT SYSTEM SENSOR PROTEIN"/>
    <property type="match status" value="1"/>
</dbReference>